<evidence type="ECO:0000313" key="3">
    <source>
        <dbReference type="EMBL" id="CAG9771217.1"/>
    </source>
</evidence>
<dbReference type="GO" id="GO:0000139">
    <property type="term" value="C:Golgi membrane"/>
    <property type="evidence" value="ECO:0007669"/>
    <property type="project" value="InterPro"/>
</dbReference>
<evidence type="ECO:0000256" key="2">
    <source>
        <dbReference type="SAM" id="MobiDB-lite"/>
    </source>
</evidence>
<reference evidence="3" key="1">
    <citation type="submission" date="2022-01" db="EMBL/GenBank/DDBJ databases">
        <authorList>
            <person name="King R."/>
        </authorList>
    </citation>
    <scope>NUCLEOTIDE SEQUENCE</scope>
</reference>
<feature type="compositionally biased region" description="Basic and acidic residues" evidence="2">
    <location>
        <begin position="329"/>
        <end position="357"/>
    </location>
</feature>
<dbReference type="PANTHER" id="PTHR22909">
    <property type="entry name" value="GOLGI INTEGRAL MEMBRANE PROTEIN 4"/>
    <property type="match status" value="1"/>
</dbReference>
<name>A0A9N9QHY5_9CUCU</name>
<feature type="coiled-coil region" evidence="1">
    <location>
        <begin position="66"/>
        <end position="175"/>
    </location>
</feature>
<gene>
    <name evidence="3" type="ORF">CEUTPL_LOCUS11655</name>
</gene>
<dbReference type="PROSITE" id="PS51257">
    <property type="entry name" value="PROKAR_LIPOPROTEIN"/>
    <property type="match status" value="1"/>
</dbReference>
<sequence length="382" mass="43203">MTSSRVIRGTKAKMFLYVCAILAITGLIACYNSTLTQLDEVKKSKDICQQEQDNLSTQLQVISDYKQKLEKSLKNEKAEHQQSKNALEIKINEEKNRNKQIANDALIKYNSLQQHYKLLQTEHDDFKEENGKTQKKHSEEVNSLQLKLKEVEEELKKVKASKESLKTQFTELELENIQLKLLQKSNTTGKFYGEEYRILEDKYRALMNKCGDPSEETPLVQAAPSEKAVLHVPAFKRAENPSSSTKALPKMSPSKSNSNGVKPVNLSSPTPETVKKEVNLKAPQGVVEPPENREDQNEQPQVQMDQKGVDDNAAHEVFDGPNADGLNFADEKINGAVEQKNDGKKRYDQDYKDLQHEEEGDDDADDYGDRHVRGAGEVAIRN</sequence>
<feature type="compositionally biased region" description="Polar residues" evidence="2">
    <location>
        <begin position="253"/>
        <end position="271"/>
    </location>
</feature>
<feature type="compositionally biased region" description="Basic and acidic residues" evidence="2">
    <location>
        <begin position="307"/>
        <end position="318"/>
    </location>
</feature>
<feature type="region of interest" description="Disordered" evidence="2">
    <location>
        <begin position="237"/>
        <end position="382"/>
    </location>
</feature>
<dbReference type="Proteomes" id="UP001152799">
    <property type="component" value="Chromosome 7"/>
</dbReference>
<dbReference type="AlphaFoldDB" id="A0A9N9QHY5"/>
<proteinExistence type="predicted"/>
<accession>A0A9N9QHY5</accession>
<dbReference type="InterPro" id="IPR042336">
    <property type="entry name" value="GOLIM4"/>
</dbReference>
<dbReference type="PANTHER" id="PTHR22909:SF24">
    <property type="entry name" value="GOLGI INTEGRAL MEMBRANE PROTEIN 4-RELATED"/>
    <property type="match status" value="1"/>
</dbReference>
<protein>
    <recommendedName>
        <fullName evidence="5">Golgi integral membrane protein 4</fullName>
    </recommendedName>
</protein>
<keyword evidence="1" id="KW-0175">Coiled coil</keyword>
<evidence type="ECO:0008006" key="5">
    <source>
        <dbReference type="Google" id="ProtNLM"/>
    </source>
</evidence>
<evidence type="ECO:0000313" key="4">
    <source>
        <dbReference type="Proteomes" id="UP001152799"/>
    </source>
</evidence>
<organism evidence="3 4">
    <name type="scientific">Ceutorhynchus assimilis</name>
    <name type="common">cabbage seed weevil</name>
    <dbReference type="NCBI Taxonomy" id="467358"/>
    <lineage>
        <taxon>Eukaryota</taxon>
        <taxon>Metazoa</taxon>
        <taxon>Ecdysozoa</taxon>
        <taxon>Arthropoda</taxon>
        <taxon>Hexapoda</taxon>
        <taxon>Insecta</taxon>
        <taxon>Pterygota</taxon>
        <taxon>Neoptera</taxon>
        <taxon>Endopterygota</taxon>
        <taxon>Coleoptera</taxon>
        <taxon>Polyphaga</taxon>
        <taxon>Cucujiformia</taxon>
        <taxon>Curculionidae</taxon>
        <taxon>Ceutorhynchinae</taxon>
        <taxon>Ceutorhynchus</taxon>
    </lineage>
</organism>
<dbReference type="EMBL" id="OU892283">
    <property type="protein sequence ID" value="CAG9771217.1"/>
    <property type="molecule type" value="Genomic_DNA"/>
</dbReference>
<dbReference type="OrthoDB" id="6288648at2759"/>
<keyword evidence="4" id="KW-1185">Reference proteome</keyword>
<evidence type="ECO:0000256" key="1">
    <source>
        <dbReference type="SAM" id="Coils"/>
    </source>
</evidence>